<comment type="caution">
    <text evidence="1">The sequence shown here is derived from an EMBL/GenBank/DDBJ whole genome shotgun (WGS) entry which is preliminary data.</text>
</comment>
<dbReference type="Proteomes" id="UP000693970">
    <property type="component" value="Unassembled WGS sequence"/>
</dbReference>
<keyword evidence="2" id="KW-1185">Reference proteome</keyword>
<sequence>MARKRYIICQKLRMLDEVDTRLQQGSSLCSDAASLGVQPTRPKFVKWRVKRPAMQQCSRKNKSICKGRESAIERLEQPLIGW</sequence>
<proteinExistence type="predicted"/>
<dbReference type="AlphaFoldDB" id="A0A9K3M193"/>
<accession>A0A9K3M193</accession>
<reference evidence="1" key="1">
    <citation type="journal article" date="2021" name="Sci. Rep.">
        <title>Diploid genomic architecture of Nitzschia inconspicua, an elite biomass production diatom.</title>
        <authorList>
            <person name="Oliver A."/>
            <person name="Podell S."/>
            <person name="Pinowska A."/>
            <person name="Traller J.C."/>
            <person name="Smith S.R."/>
            <person name="McClure R."/>
            <person name="Beliaev A."/>
            <person name="Bohutskyi P."/>
            <person name="Hill E.A."/>
            <person name="Rabines A."/>
            <person name="Zheng H."/>
            <person name="Allen L.Z."/>
            <person name="Kuo A."/>
            <person name="Grigoriev I.V."/>
            <person name="Allen A.E."/>
            <person name="Hazlebeck D."/>
            <person name="Allen E.E."/>
        </authorList>
    </citation>
    <scope>NUCLEOTIDE SEQUENCE</scope>
    <source>
        <strain evidence="1">Hildebrandi</strain>
    </source>
</reference>
<dbReference type="EMBL" id="JAGRRH010000005">
    <property type="protein sequence ID" value="KAG7370396.1"/>
    <property type="molecule type" value="Genomic_DNA"/>
</dbReference>
<evidence type="ECO:0000313" key="1">
    <source>
        <dbReference type="EMBL" id="KAG7370396.1"/>
    </source>
</evidence>
<organism evidence="1 2">
    <name type="scientific">Nitzschia inconspicua</name>
    <dbReference type="NCBI Taxonomy" id="303405"/>
    <lineage>
        <taxon>Eukaryota</taxon>
        <taxon>Sar</taxon>
        <taxon>Stramenopiles</taxon>
        <taxon>Ochrophyta</taxon>
        <taxon>Bacillariophyta</taxon>
        <taxon>Bacillariophyceae</taxon>
        <taxon>Bacillariophycidae</taxon>
        <taxon>Bacillariales</taxon>
        <taxon>Bacillariaceae</taxon>
        <taxon>Nitzschia</taxon>
    </lineage>
</organism>
<name>A0A9K3M193_9STRA</name>
<reference evidence="1" key="2">
    <citation type="submission" date="2021-04" db="EMBL/GenBank/DDBJ databases">
        <authorList>
            <person name="Podell S."/>
        </authorList>
    </citation>
    <scope>NUCLEOTIDE SEQUENCE</scope>
    <source>
        <strain evidence="1">Hildebrandi</strain>
    </source>
</reference>
<gene>
    <name evidence="1" type="ORF">IV203_028142</name>
</gene>
<protein>
    <submittedName>
        <fullName evidence="1">Uncharacterized protein</fullName>
    </submittedName>
</protein>
<evidence type="ECO:0000313" key="2">
    <source>
        <dbReference type="Proteomes" id="UP000693970"/>
    </source>
</evidence>